<dbReference type="EMBL" id="LT629746">
    <property type="protein sequence ID" value="SDT10674.1"/>
    <property type="molecule type" value="Genomic_DNA"/>
</dbReference>
<dbReference type="Gene3D" id="1.10.10.60">
    <property type="entry name" value="Homeodomain-like"/>
    <property type="match status" value="1"/>
</dbReference>
<evidence type="ECO:0000313" key="9">
    <source>
        <dbReference type="Proteomes" id="UP000434925"/>
    </source>
</evidence>
<reference evidence="7" key="1">
    <citation type="submission" date="2016-10" db="EMBL/GenBank/DDBJ databases">
        <authorList>
            <person name="de Groot N.N."/>
        </authorList>
    </citation>
    <scope>NUCLEOTIDE SEQUENCE [LARGE SCALE GENOMIC DNA]</scope>
    <source>
        <strain evidence="7">BS3782</strain>
    </source>
</reference>
<keyword evidence="8" id="KW-1185">Reference proteome</keyword>
<comment type="function">
    <text evidence="4">Regulatory protein of the TOL plasmid xyl operons. XylS activates the xylXYZLTEGFJQKIH operon required for the degradation of toluene, m-xylene and p-xylene.</text>
</comment>
<evidence type="ECO:0000313" key="7">
    <source>
        <dbReference type="EMBL" id="SDT10674.1"/>
    </source>
</evidence>
<evidence type="ECO:0000256" key="4">
    <source>
        <dbReference type="ARBA" id="ARBA00037345"/>
    </source>
</evidence>
<evidence type="ECO:0000313" key="6">
    <source>
        <dbReference type="EMBL" id="KAB0500454.1"/>
    </source>
</evidence>
<dbReference type="PANTHER" id="PTHR46796:SF2">
    <property type="entry name" value="TRANSCRIPTIONAL REGULATORY PROTEIN"/>
    <property type="match status" value="1"/>
</dbReference>
<name>A0A0J6JZW5_9PSED</name>
<gene>
    <name evidence="6" type="ORF">F7R14_24290</name>
    <name evidence="7" type="ORF">SAMN04490191_3187</name>
</gene>
<dbReference type="RefSeq" id="WP_038978334.1">
    <property type="nucleotide sequence ID" value="NZ_JABTYG010000011.1"/>
</dbReference>
<reference evidence="6 9" key="3">
    <citation type="submission" date="2019-09" db="EMBL/GenBank/DDBJ databases">
        <title>Draft genome sequences of 48 bacterial type strains from the CCUG.</title>
        <authorList>
            <person name="Tunovic T."/>
            <person name="Pineiro-Iglesias B."/>
            <person name="Unosson C."/>
            <person name="Inganas E."/>
            <person name="Ohlen M."/>
            <person name="Cardew S."/>
            <person name="Jensie-Markopoulos S."/>
            <person name="Salva-Serra F."/>
            <person name="Jaen-Luchoro D."/>
            <person name="Karlsson R."/>
            <person name="Svensson-Stadler L."/>
            <person name="Chun J."/>
            <person name="Moore E."/>
        </authorList>
    </citation>
    <scope>NUCLEOTIDE SEQUENCE [LARGE SCALE GENOMIC DNA]</scope>
    <source>
        <strain evidence="6 9">CCUG 51522</strain>
    </source>
</reference>
<evidence type="ECO:0000259" key="5">
    <source>
        <dbReference type="PROSITE" id="PS01124"/>
    </source>
</evidence>
<keyword evidence="3" id="KW-0804">Transcription</keyword>
<dbReference type="InterPro" id="IPR037923">
    <property type="entry name" value="HTH-like"/>
</dbReference>
<dbReference type="InterPro" id="IPR003313">
    <property type="entry name" value="AraC-bd"/>
</dbReference>
<evidence type="ECO:0000256" key="2">
    <source>
        <dbReference type="ARBA" id="ARBA00023125"/>
    </source>
</evidence>
<evidence type="ECO:0000313" key="8">
    <source>
        <dbReference type="Proteomes" id="UP000182814"/>
    </source>
</evidence>
<dbReference type="SUPFAM" id="SSF51215">
    <property type="entry name" value="Regulatory protein AraC"/>
    <property type="match status" value="1"/>
</dbReference>
<reference evidence="8" key="2">
    <citation type="submission" date="2016-10" db="EMBL/GenBank/DDBJ databases">
        <authorList>
            <person name="Varghese N."/>
            <person name="Submissions S."/>
        </authorList>
    </citation>
    <scope>NUCLEOTIDE SEQUENCE [LARGE SCALE GENOMIC DNA]</scope>
    <source>
        <strain evidence="8">BS3782</strain>
    </source>
</reference>
<dbReference type="SUPFAM" id="SSF46689">
    <property type="entry name" value="Homeodomain-like"/>
    <property type="match status" value="2"/>
</dbReference>
<keyword evidence="2 7" id="KW-0238">DNA-binding</keyword>
<dbReference type="EMBL" id="VZPO01000011">
    <property type="protein sequence ID" value="KAB0500454.1"/>
    <property type="molecule type" value="Genomic_DNA"/>
</dbReference>
<dbReference type="Proteomes" id="UP000434925">
    <property type="component" value="Unassembled WGS sequence"/>
</dbReference>
<accession>A0A0J6JZW5</accession>
<dbReference type="GO" id="GO:0003700">
    <property type="term" value="F:DNA-binding transcription factor activity"/>
    <property type="evidence" value="ECO:0007669"/>
    <property type="project" value="InterPro"/>
</dbReference>
<dbReference type="PATRIC" id="fig|163011.3.peg.241"/>
<evidence type="ECO:0000256" key="1">
    <source>
        <dbReference type="ARBA" id="ARBA00023015"/>
    </source>
</evidence>
<dbReference type="PANTHER" id="PTHR46796">
    <property type="entry name" value="HTH-TYPE TRANSCRIPTIONAL ACTIVATOR RHAS-RELATED"/>
    <property type="match status" value="1"/>
</dbReference>
<dbReference type="AlphaFoldDB" id="A0A0J6JZW5"/>
<dbReference type="Pfam" id="PF02311">
    <property type="entry name" value="AraC_binding"/>
    <property type="match status" value="1"/>
</dbReference>
<keyword evidence="1" id="KW-0805">Transcription regulation</keyword>
<protein>
    <submittedName>
        <fullName evidence="6">AraC family transcriptional regulator</fullName>
    </submittedName>
    <submittedName>
        <fullName evidence="7">AraC-type DNA-binding protein</fullName>
    </submittedName>
</protein>
<dbReference type="InterPro" id="IPR050204">
    <property type="entry name" value="AraC_XylS_family_regulators"/>
</dbReference>
<dbReference type="SMART" id="SM00342">
    <property type="entry name" value="HTH_ARAC"/>
    <property type="match status" value="1"/>
</dbReference>
<dbReference type="InterPro" id="IPR009057">
    <property type="entry name" value="Homeodomain-like_sf"/>
</dbReference>
<dbReference type="InterPro" id="IPR018060">
    <property type="entry name" value="HTH_AraC"/>
</dbReference>
<dbReference type="PROSITE" id="PS01124">
    <property type="entry name" value="HTH_ARAC_FAMILY_2"/>
    <property type="match status" value="1"/>
</dbReference>
<proteinExistence type="predicted"/>
<evidence type="ECO:0000256" key="3">
    <source>
        <dbReference type="ARBA" id="ARBA00023163"/>
    </source>
</evidence>
<feature type="domain" description="HTH araC/xylS-type" evidence="5">
    <location>
        <begin position="169"/>
        <end position="266"/>
    </location>
</feature>
<dbReference type="Proteomes" id="UP000182814">
    <property type="component" value="Chromosome I"/>
</dbReference>
<dbReference type="Pfam" id="PF12833">
    <property type="entry name" value="HTH_18"/>
    <property type="match status" value="1"/>
</dbReference>
<sequence>MTKTRGDNDWVKRSAQPLKMERIEAFFGGHGFTPHRHDTYAIGRTLSGVQSFQYRNTKRHSLPGKTVVLHPDEVHDGEAGTEAGFHYRMIYIEPALIQQVLGGKPLPFIEGGISSDPRLYAATQVLLQSLDACIEPLEEDDAIYDLAQALDVNSGQRGRRKSFDFVAAERARALIHESLDRVITLEELAQASGRDRWSLSRDFRALYGTSPYRYMTQRRLDLARALMFGGHSMAEAAVSAGFFDQSHMTRQFTQTYGVSPGRWMKRLGLV</sequence>
<organism evidence="7 8">
    <name type="scientific">Pseudomonas lini</name>
    <dbReference type="NCBI Taxonomy" id="163011"/>
    <lineage>
        <taxon>Bacteria</taxon>
        <taxon>Pseudomonadati</taxon>
        <taxon>Pseudomonadota</taxon>
        <taxon>Gammaproteobacteria</taxon>
        <taxon>Pseudomonadales</taxon>
        <taxon>Pseudomonadaceae</taxon>
        <taxon>Pseudomonas</taxon>
    </lineage>
</organism>
<dbReference type="GO" id="GO:0043565">
    <property type="term" value="F:sequence-specific DNA binding"/>
    <property type="evidence" value="ECO:0007669"/>
    <property type="project" value="InterPro"/>
</dbReference>